<dbReference type="SUPFAM" id="SSF53474">
    <property type="entry name" value="alpha/beta-Hydrolases"/>
    <property type="match status" value="1"/>
</dbReference>
<accession>A0ABS5A9Q0</accession>
<dbReference type="InterPro" id="IPR029058">
    <property type="entry name" value="AB_hydrolase_fold"/>
</dbReference>
<gene>
    <name evidence="3" type="ORF">JOF53_002183</name>
</gene>
<evidence type="ECO:0000256" key="1">
    <source>
        <dbReference type="SAM" id="SignalP"/>
    </source>
</evidence>
<evidence type="ECO:0000313" key="3">
    <source>
        <dbReference type="EMBL" id="MBP2473311.1"/>
    </source>
</evidence>
<dbReference type="InterPro" id="IPR000073">
    <property type="entry name" value="AB_hydrolase_1"/>
</dbReference>
<feature type="chain" id="PRO_5047094209" evidence="1">
    <location>
        <begin position="18"/>
        <end position="328"/>
    </location>
</feature>
<reference evidence="3 4" key="1">
    <citation type="submission" date="2021-03" db="EMBL/GenBank/DDBJ databases">
        <title>Sequencing the genomes of 1000 actinobacteria strains.</title>
        <authorList>
            <person name="Klenk H.-P."/>
        </authorList>
    </citation>
    <scope>NUCLEOTIDE SEQUENCE [LARGE SCALE GENOMIC DNA]</scope>
    <source>
        <strain evidence="3 4">DSM 44580</strain>
    </source>
</reference>
<name>A0ABS5A9Q0_9PSEU</name>
<dbReference type="Pfam" id="PF12697">
    <property type="entry name" value="Abhydrolase_6"/>
    <property type="match status" value="1"/>
</dbReference>
<dbReference type="RefSeq" id="WP_158103449.1">
    <property type="nucleotide sequence ID" value="NZ_JAGIOO010000001.1"/>
</dbReference>
<dbReference type="Gene3D" id="3.40.50.1820">
    <property type="entry name" value="alpha/beta hydrolase"/>
    <property type="match status" value="1"/>
</dbReference>
<sequence>MASLCLGVTGAAPTAAAADPVTTCGPIEEPVSVLLTQQHMRGTLCAPESANTVLVMVPGGTYNHAYWDFPYQESTYNFRKAMNAAGYATAVVDRLGSGNSSRPPSVLVTALSQAGAVHEVVQGLRNGTYGRTFGKVVIVGHSVGSSISAIEAGTYKDVDGVVLTGMTHSVNAVNLTASLADLQLASLDPMFPGYDPGYMTSKPNRRQAMFHDPGAVDPNVVATDEATKDVISAAETADALGVGIILPYTALINAPVLLAVGSGDRLFCGGTGTNCTSASTVLAAEAPIYPQAPSVNAVVQQGVGHDLNLHPSAPTLHAAVVSWLNAHI</sequence>
<dbReference type="EMBL" id="JAGIOO010000001">
    <property type="protein sequence ID" value="MBP2473311.1"/>
    <property type="molecule type" value="Genomic_DNA"/>
</dbReference>
<feature type="signal peptide" evidence="1">
    <location>
        <begin position="1"/>
        <end position="17"/>
    </location>
</feature>
<keyword evidence="1" id="KW-0732">Signal</keyword>
<evidence type="ECO:0000313" key="4">
    <source>
        <dbReference type="Proteomes" id="UP001519363"/>
    </source>
</evidence>
<protein>
    <submittedName>
        <fullName evidence="3">Pimeloyl-ACP methyl ester carboxylesterase</fullName>
    </submittedName>
</protein>
<evidence type="ECO:0000259" key="2">
    <source>
        <dbReference type="Pfam" id="PF12697"/>
    </source>
</evidence>
<organism evidence="3 4">
    <name type="scientific">Crossiella equi</name>
    <dbReference type="NCBI Taxonomy" id="130796"/>
    <lineage>
        <taxon>Bacteria</taxon>
        <taxon>Bacillati</taxon>
        <taxon>Actinomycetota</taxon>
        <taxon>Actinomycetes</taxon>
        <taxon>Pseudonocardiales</taxon>
        <taxon>Pseudonocardiaceae</taxon>
        <taxon>Crossiella</taxon>
    </lineage>
</organism>
<keyword evidence="4" id="KW-1185">Reference proteome</keyword>
<proteinExistence type="predicted"/>
<dbReference type="Proteomes" id="UP001519363">
    <property type="component" value="Unassembled WGS sequence"/>
</dbReference>
<comment type="caution">
    <text evidence="3">The sequence shown here is derived from an EMBL/GenBank/DDBJ whole genome shotgun (WGS) entry which is preliminary data.</text>
</comment>
<feature type="domain" description="AB hydrolase-1" evidence="2">
    <location>
        <begin position="54"/>
        <end position="313"/>
    </location>
</feature>